<accession>A0AAJ3SPB6</accession>
<dbReference type="Gene3D" id="3.40.50.300">
    <property type="entry name" value="P-loop containing nucleotide triphosphate hydrolases"/>
    <property type="match status" value="1"/>
</dbReference>
<dbReference type="InterPro" id="IPR051396">
    <property type="entry name" value="Bact_Antivir_Def_Nuclease"/>
</dbReference>
<comment type="caution">
    <text evidence="3">The sequence shown here is derived from an EMBL/GenBank/DDBJ whole genome shotgun (WGS) entry which is preliminary data.</text>
</comment>
<evidence type="ECO:0000259" key="2">
    <source>
        <dbReference type="Pfam" id="PF20469"/>
    </source>
</evidence>
<dbReference type="Pfam" id="PF20469">
    <property type="entry name" value="OLD-like_TOPRIM"/>
    <property type="match status" value="1"/>
</dbReference>
<evidence type="ECO:0000313" key="3">
    <source>
        <dbReference type="EMBL" id="MDT8836506.1"/>
    </source>
</evidence>
<name>A0AAJ3SPB6_9BURK</name>
<reference evidence="3" key="1">
    <citation type="submission" date="2022-08" db="EMBL/GenBank/DDBJ databases">
        <authorList>
            <person name="Kim S.-J."/>
        </authorList>
    </citation>
    <scope>NUCLEOTIDE SEQUENCE</scope>
    <source>
        <strain evidence="3">KJ</strain>
    </source>
</reference>
<evidence type="ECO:0000313" key="4">
    <source>
        <dbReference type="Proteomes" id="UP001246473"/>
    </source>
</evidence>
<dbReference type="Pfam" id="PF13304">
    <property type="entry name" value="AAA_21"/>
    <property type="match status" value="1"/>
</dbReference>
<dbReference type="GO" id="GO:0016887">
    <property type="term" value="F:ATP hydrolysis activity"/>
    <property type="evidence" value="ECO:0007669"/>
    <property type="project" value="InterPro"/>
</dbReference>
<dbReference type="PANTHER" id="PTHR43581">
    <property type="entry name" value="ATP/GTP PHOSPHATASE"/>
    <property type="match status" value="1"/>
</dbReference>
<dbReference type="GO" id="GO:0005524">
    <property type="term" value="F:ATP binding"/>
    <property type="evidence" value="ECO:0007669"/>
    <property type="project" value="InterPro"/>
</dbReference>
<dbReference type="SUPFAM" id="SSF52540">
    <property type="entry name" value="P-loop containing nucleoside triphosphate hydrolases"/>
    <property type="match status" value="1"/>
</dbReference>
<dbReference type="AlphaFoldDB" id="A0AAJ3SPB6"/>
<dbReference type="InterPro" id="IPR027417">
    <property type="entry name" value="P-loop_NTPase"/>
</dbReference>
<dbReference type="PANTHER" id="PTHR43581:SF4">
    <property type="entry name" value="ATP_GTP PHOSPHATASE"/>
    <property type="match status" value="1"/>
</dbReference>
<dbReference type="InterPro" id="IPR034139">
    <property type="entry name" value="TOPRIM_OLD"/>
</dbReference>
<feature type="domain" description="OLD protein-like TOPRIM" evidence="2">
    <location>
        <begin position="415"/>
        <end position="480"/>
    </location>
</feature>
<protein>
    <submittedName>
        <fullName evidence="3">AAA family ATPase</fullName>
    </submittedName>
</protein>
<organism evidence="3 4">
    <name type="scientific">Paraburkholderia fungorum</name>
    <dbReference type="NCBI Taxonomy" id="134537"/>
    <lineage>
        <taxon>Bacteria</taxon>
        <taxon>Pseudomonadati</taxon>
        <taxon>Pseudomonadota</taxon>
        <taxon>Betaproteobacteria</taxon>
        <taxon>Burkholderiales</taxon>
        <taxon>Burkholderiaceae</taxon>
        <taxon>Paraburkholderia</taxon>
    </lineage>
</organism>
<evidence type="ECO:0000259" key="1">
    <source>
        <dbReference type="Pfam" id="PF13304"/>
    </source>
</evidence>
<feature type="domain" description="ATPase AAA-type core" evidence="1">
    <location>
        <begin position="296"/>
        <end position="364"/>
    </location>
</feature>
<dbReference type="RefSeq" id="WP_028197824.1">
    <property type="nucleotide sequence ID" value="NZ_CADFGE010000004.1"/>
</dbReference>
<dbReference type="InterPro" id="IPR003959">
    <property type="entry name" value="ATPase_AAA_core"/>
</dbReference>
<proteinExistence type="predicted"/>
<gene>
    <name evidence="3" type="ORF">ParKJ_03690</name>
</gene>
<dbReference type="EMBL" id="JANSLM010000001">
    <property type="protein sequence ID" value="MDT8836506.1"/>
    <property type="molecule type" value="Genomic_DNA"/>
</dbReference>
<dbReference type="Proteomes" id="UP001246473">
    <property type="component" value="Unassembled WGS sequence"/>
</dbReference>
<sequence>MQPVFSALSVGRYSPFRAFGKRRLYAYSAAAFKRGRTARIEDGLSVSYDLFKLDTRRTELHRISDWGFKTETAPSEGKDMPLKFVSAITRNDDEVMFGPMTVLVGPNNSGKSQTLRDLRDFALGGPESSLTLFKSIDVTMPSKEDFEKFFQVLPSKGSPTNENVLGIGDSLVKVQNISSGVGWSKTVIESPDLQLQRQSLGTFLISHLHAGTRFELTAPQEAYDLETEGPTHALQEFFRRRREVQPKLRQAFAEAFGRDIALDWTAMKRWYFKVGSGFGDLSESLDELKQQLRFGQLLKEQGDGYQSFTGILIAAIVFPDRPLLLDEPEAFLHPKQARVLGRLLGQLSVDRPAQIIVSTHSSAFMWGVVSGNDNANVLRLNRVGDTTHYTQVPASTVTALTRTPLLSSQPILDSLFHQGVVVCEGDPDRAVYQFVAHRPLGGKGGEDLLFIHTNGKGAADTPVELLKGAGAPVAVIVDIDILNASSPLDKIVKALTGSEISGALEERRAEIGGWVLQMQEDQFLQKLLDGVNAWISSDHTDARSSRKRLESTLKSTTSKWEVVKRKGISHFTGDQLAAVVSLIEDLAKIGVFVVPCGELEQWIDTGASKGKDWNRKALEKLQTEGCPTDLEAFVQGVIEFLLPPAVAAASTS</sequence>